<keyword evidence="3" id="KW-1185">Reference proteome</keyword>
<sequence>MEATVDWQIGKSLPDRMKYMLHNQLMCDVTFNVGSEKLPIRAHKFMLASASPVFHSMFEGPLAEKGDVEIADIAPEHFSMLLEYIYTDTIIIDSMNIKGLIYGSEKYMIKNLRAKCDKFLTSNVNTKHTTIFLSKRRLGDTIRVVRCKEDIDDKA</sequence>
<protein>
    <recommendedName>
        <fullName evidence="1">BTB domain-containing protein</fullName>
    </recommendedName>
</protein>
<dbReference type="GO" id="GO:0005829">
    <property type="term" value="C:cytosol"/>
    <property type="evidence" value="ECO:0007669"/>
    <property type="project" value="TreeGrafter"/>
</dbReference>
<dbReference type="Proteomes" id="UP000683360">
    <property type="component" value="Unassembled WGS sequence"/>
</dbReference>
<dbReference type="PROSITE" id="PS50097">
    <property type="entry name" value="BTB"/>
    <property type="match status" value="1"/>
</dbReference>
<dbReference type="EMBL" id="CAJPWZ010001789">
    <property type="protein sequence ID" value="CAG2223501.1"/>
    <property type="molecule type" value="Genomic_DNA"/>
</dbReference>
<dbReference type="AlphaFoldDB" id="A0A8S3SYY0"/>
<evidence type="ECO:0000259" key="1">
    <source>
        <dbReference type="PROSITE" id="PS50097"/>
    </source>
</evidence>
<dbReference type="InterPro" id="IPR000210">
    <property type="entry name" value="BTB/POZ_dom"/>
</dbReference>
<comment type="caution">
    <text evidence="2">The sequence shown here is derived from an EMBL/GenBank/DDBJ whole genome shotgun (WGS) entry which is preliminary data.</text>
</comment>
<dbReference type="SMART" id="SM00225">
    <property type="entry name" value="BTB"/>
    <property type="match status" value="1"/>
</dbReference>
<dbReference type="Gene3D" id="3.30.710.10">
    <property type="entry name" value="Potassium Channel Kv1.1, Chain A"/>
    <property type="match status" value="1"/>
</dbReference>
<dbReference type="PANTHER" id="PTHR45774:SF3">
    <property type="entry name" value="BTB (POZ) DOMAIN-CONTAINING 2B-RELATED"/>
    <property type="match status" value="1"/>
</dbReference>
<dbReference type="InterPro" id="IPR011333">
    <property type="entry name" value="SKP1/BTB/POZ_sf"/>
</dbReference>
<organism evidence="2 3">
    <name type="scientific">Mytilus edulis</name>
    <name type="common">Blue mussel</name>
    <dbReference type="NCBI Taxonomy" id="6550"/>
    <lineage>
        <taxon>Eukaryota</taxon>
        <taxon>Metazoa</taxon>
        <taxon>Spiralia</taxon>
        <taxon>Lophotrochozoa</taxon>
        <taxon>Mollusca</taxon>
        <taxon>Bivalvia</taxon>
        <taxon>Autobranchia</taxon>
        <taxon>Pteriomorphia</taxon>
        <taxon>Mytilida</taxon>
        <taxon>Mytiloidea</taxon>
        <taxon>Mytilidae</taxon>
        <taxon>Mytilinae</taxon>
        <taxon>Mytilus</taxon>
    </lineage>
</organism>
<proteinExistence type="predicted"/>
<evidence type="ECO:0000313" key="2">
    <source>
        <dbReference type="EMBL" id="CAG2223501.1"/>
    </source>
</evidence>
<dbReference type="OrthoDB" id="6151810at2759"/>
<feature type="domain" description="BTB" evidence="1">
    <location>
        <begin position="27"/>
        <end position="94"/>
    </location>
</feature>
<dbReference type="GO" id="GO:0022008">
    <property type="term" value="P:neurogenesis"/>
    <property type="evidence" value="ECO:0007669"/>
    <property type="project" value="TreeGrafter"/>
</dbReference>
<dbReference type="PANTHER" id="PTHR45774">
    <property type="entry name" value="BTB/POZ DOMAIN-CONTAINING"/>
    <property type="match status" value="1"/>
</dbReference>
<name>A0A8S3SYY0_MYTED</name>
<dbReference type="Pfam" id="PF00651">
    <property type="entry name" value="BTB"/>
    <property type="match status" value="1"/>
</dbReference>
<accession>A0A8S3SYY0</accession>
<reference evidence="2" key="1">
    <citation type="submission" date="2021-03" db="EMBL/GenBank/DDBJ databases">
        <authorList>
            <person name="Bekaert M."/>
        </authorList>
    </citation>
    <scope>NUCLEOTIDE SEQUENCE</scope>
</reference>
<evidence type="ECO:0000313" key="3">
    <source>
        <dbReference type="Proteomes" id="UP000683360"/>
    </source>
</evidence>
<gene>
    <name evidence="2" type="ORF">MEDL_36772</name>
</gene>
<dbReference type="SUPFAM" id="SSF54695">
    <property type="entry name" value="POZ domain"/>
    <property type="match status" value="1"/>
</dbReference>